<feature type="transmembrane region" description="Helical" evidence="1">
    <location>
        <begin position="93"/>
        <end position="124"/>
    </location>
</feature>
<name>A0ABR6VFV7_9FIRM</name>
<dbReference type="InterPro" id="IPR000045">
    <property type="entry name" value="Prepilin_IV_endopep_pep"/>
</dbReference>
<sequence>MIAMWSHSEALTVAYYGWLCVMALCSAVIIYTDVRYYWVPDVAVGLLLLVNGAAWALQLVAPNEGFTVSCLAGLGLLAWLAPQGLGTGDIKLLAVLALGCTGFTLYLVICFSFFMGTLLALFLWLKQRQRLIPFAPCIVGGWWFSFFFSEECWQWLTYFL</sequence>
<evidence type="ECO:0000313" key="4">
    <source>
        <dbReference type="Proteomes" id="UP000606870"/>
    </source>
</evidence>
<feature type="transmembrane region" description="Helical" evidence="1">
    <location>
        <begin position="131"/>
        <end position="149"/>
    </location>
</feature>
<keyword evidence="1" id="KW-0812">Transmembrane</keyword>
<evidence type="ECO:0000256" key="1">
    <source>
        <dbReference type="SAM" id="Phobius"/>
    </source>
</evidence>
<keyword evidence="4" id="KW-1185">Reference proteome</keyword>
<feature type="domain" description="Prepilin type IV endopeptidase peptidase" evidence="2">
    <location>
        <begin position="20"/>
        <end position="121"/>
    </location>
</feature>
<evidence type="ECO:0000259" key="2">
    <source>
        <dbReference type="Pfam" id="PF01478"/>
    </source>
</evidence>
<dbReference type="RefSeq" id="WP_186502343.1">
    <property type="nucleotide sequence ID" value="NZ_JACOGK010000005.1"/>
</dbReference>
<keyword evidence="1" id="KW-0472">Membrane</keyword>
<comment type="caution">
    <text evidence="3">The sequence shown here is derived from an EMBL/GenBank/DDBJ whole genome shotgun (WGS) entry which is preliminary data.</text>
</comment>
<keyword evidence="1" id="KW-1133">Transmembrane helix</keyword>
<protein>
    <submittedName>
        <fullName evidence="3">Prepilin peptidase</fullName>
    </submittedName>
</protein>
<dbReference type="Proteomes" id="UP000606870">
    <property type="component" value="Unassembled WGS sequence"/>
</dbReference>
<feature type="transmembrane region" description="Helical" evidence="1">
    <location>
        <begin position="12"/>
        <end position="31"/>
    </location>
</feature>
<feature type="transmembrane region" description="Helical" evidence="1">
    <location>
        <begin position="64"/>
        <end position="81"/>
    </location>
</feature>
<accession>A0ABR6VFV7</accession>
<dbReference type="EMBL" id="JACOGK010000005">
    <property type="protein sequence ID" value="MBC3536185.1"/>
    <property type="molecule type" value="Genomic_DNA"/>
</dbReference>
<dbReference type="Pfam" id="PF01478">
    <property type="entry name" value="Peptidase_A24"/>
    <property type="match status" value="1"/>
</dbReference>
<gene>
    <name evidence="3" type="ORF">H8J70_02780</name>
</gene>
<proteinExistence type="predicted"/>
<organism evidence="3 4">
    <name type="scientific">Megasphaera hominis</name>
    <dbReference type="NCBI Taxonomy" id="159836"/>
    <lineage>
        <taxon>Bacteria</taxon>
        <taxon>Bacillati</taxon>
        <taxon>Bacillota</taxon>
        <taxon>Negativicutes</taxon>
        <taxon>Veillonellales</taxon>
        <taxon>Veillonellaceae</taxon>
        <taxon>Megasphaera</taxon>
    </lineage>
</organism>
<dbReference type="Gene3D" id="1.20.120.1220">
    <property type="match status" value="1"/>
</dbReference>
<evidence type="ECO:0000313" key="3">
    <source>
        <dbReference type="EMBL" id="MBC3536185.1"/>
    </source>
</evidence>
<feature type="transmembrane region" description="Helical" evidence="1">
    <location>
        <begin position="37"/>
        <end position="57"/>
    </location>
</feature>
<reference evidence="3 4" key="1">
    <citation type="submission" date="2020-08" db="EMBL/GenBank/DDBJ databases">
        <authorList>
            <person name="Liu C."/>
            <person name="Sun Q."/>
        </authorList>
    </citation>
    <scope>NUCLEOTIDE SEQUENCE [LARGE SCALE GENOMIC DNA]</scope>
    <source>
        <strain evidence="3 4">NSJ-59</strain>
    </source>
</reference>